<evidence type="ECO:0000256" key="6">
    <source>
        <dbReference type="ARBA" id="ARBA00023125"/>
    </source>
</evidence>
<comment type="similarity">
    <text evidence="1 9 10">Belongs to the DNA mismatch repair MutS family.</text>
</comment>
<dbReference type="SMART" id="SM00534">
    <property type="entry name" value="MUTSac"/>
    <property type="match status" value="1"/>
</dbReference>
<dbReference type="Proteomes" id="UP000323594">
    <property type="component" value="Chromosome"/>
</dbReference>
<evidence type="ECO:0000256" key="2">
    <source>
        <dbReference type="ARBA" id="ARBA00021982"/>
    </source>
</evidence>
<proteinExistence type="inferred from homology"/>
<reference evidence="14" key="1">
    <citation type="submission" date="2015-01" db="EMBL/GenBank/DDBJ databases">
        <authorList>
            <person name="Manzoor Shahid"/>
            <person name="Zubair Saima"/>
        </authorList>
    </citation>
    <scope>NUCLEOTIDE SEQUENCE [LARGE SCALE GENOMIC DNA]</scope>
    <source>
        <strain evidence="14">V1</strain>
    </source>
</reference>
<dbReference type="RefSeq" id="WP_024751990.1">
    <property type="nucleotide sequence ID" value="NZ_CDNC01000001.1"/>
</dbReference>
<dbReference type="GO" id="GO:0005524">
    <property type="term" value="F:ATP binding"/>
    <property type="evidence" value="ECO:0007669"/>
    <property type="project" value="UniProtKB-UniRule"/>
</dbReference>
<dbReference type="InterPro" id="IPR036678">
    <property type="entry name" value="MutS_con_dom_sf"/>
</dbReference>
<dbReference type="SUPFAM" id="SSF53150">
    <property type="entry name" value="DNA repair protein MutS, domain II"/>
    <property type="match status" value="1"/>
</dbReference>
<dbReference type="EMBL" id="CDNC01000001">
    <property type="protein sequence ID" value="CEM60636.1"/>
    <property type="molecule type" value="Genomic_DNA"/>
</dbReference>
<comment type="function">
    <text evidence="8 9">This protein is involved in the repair of mismatches in DNA. It is possible that it carries out the mismatch recognition step. This protein has a weak ATPase activity.</text>
</comment>
<dbReference type="InterPro" id="IPR045076">
    <property type="entry name" value="MutS"/>
</dbReference>
<dbReference type="InterPro" id="IPR005748">
    <property type="entry name" value="DNA_mismatch_repair_MutS"/>
</dbReference>
<sequence length="882" mass="99976">MNDVQTPMMRQYQEIKAEHRDAVLFFRLGDFYEMFNEDAIEISKLLNLTLTQRGKNPMCGIPYHAAKIYIARLLRAGKKIAICEQVSNPVPGELTKRRVVEIITPGTAVEDDFLEQGKANYLAAVYCTPKKYRTEKAFDFYIGFAYIDVSTGYFFATSFPLSEFADNFKKEMGKIQPKEILIQQSLPQEIPELKNICAEYPDMFQNLYPDWSYNPKTAEKRLCMCFGTENLKAFSLTVDSPEVPPAGLLLEYLEQTSGAPLSHVTGISVYGENDFVTMDDSTRKNLEILQNIRDGTSAYSVFETLSYTKTSMGARLLRYRLHRPLRDKAEIQKRLEKTDVLYKNQRAFNRVQEYLSDIFDIERLAGRLAMERAHAKDLLALKQSLNACISLNRISAEESLFFLKLSDLEVQKLIELFTLLENSILEDCSIIFTEGKLIKRGFSEKLDELYDMRNNATSILEQYLLEEQEATGIHNLKIKYNRMLGYFLEVTKGNLKSVPDHFIRRRSLANADRFTTDKLVDIETKLNNVDENIIACERDIFFEIRSRINKENLFLRKLAAEIAELDVFQSFAQAASIHGWVKPSFVDDGQLEIIAGRHPVVEKHLPAGEFIPNDLHLSSESDSSLPSFALITGPNMAGKSTYLRQTALIVLLAQIGSFVPAEKAVITPVDCIFCRVGASDNLARGESTFLVEMTETAYILRSATQKSLVIMDEVGRGTSTEDGLSIARAVSEYLLNKIGAKTLFATHYHELSYLEHPRLKNFCLDVLETEEKIVFLKKVIEGVSNNSYGIHVARLAGVPESVLARAQTLLDLFAKTKNQNTTADIISPAAFENHSPRENSNTLFSEEDMIINEIISLNPDSITPLEALQLVTRWKNNLYPQK</sequence>
<dbReference type="PIRSF" id="PIRSF037677">
    <property type="entry name" value="DNA_mis_repair_Msh6"/>
    <property type="match status" value="1"/>
</dbReference>
<dbReference type="Gene3D" id="1.10.1420.10">
    <property type="match status" value="2"/>
</dbReference>
<keyword evidence="6 9" id="KW-0238">DNA-binding</keyword>
<dbReference type="Gene3D" id="3.30.420.110">
    <property type="entry name" value="MutS, connector domain"/>
    <property type="match status" value="1"/>
</dbReference>
<dbReference type="EMBL" id="CP042817">
    <property type="protein sequence ID" value="QEJ98509.1"/>
    <property type="molecule type" value="Genomic_DNA"/>
</dbReference>
<evidence type="ECO:0000259" key="11">
    <source>
        <dbReference type="PROSITE" id="PS00486"/>
    </source>
</evidence>
<dbReference type="FunFam" id="3.40.50.300:FF:000870">
    <property type="entry name" value="MutS protein homolog 4"/>
    <property type="match status" value="1"/>
</dbReference>
<keyword evidence="4 9" id="KW-0227">DNA damage</keyword>
<dbReference type="SUPFAM" id="SSF48334">
    <property type="entry name" value="DNA repair protein MutS, domain III"/>
    <property type="match status" value="1"/>
</dbReference>
<dbReference type="SMART" id="SM00533">
    <property type="entry name" value="MUTSd"/>
    <property type="match status" value="1"/>
</dbReference>
<dbReference type="InterPro" id="IPR017261">
    <property type="entry name" value="DNA_mismatch_repair_MutS/MSH"/>
</dbReference>
<dbReference type="InterPro" id="IPR007695">
    <property type="entry name" value="DNA_mismatch_repair_MutS-lik_N"/>
</dbReference>
<evidence type="ECO:0000313" key="15">
    <source>
        <dbReference type="Proteomes" id="UP000323594"/>
    </source>
</evidence>
<evidence type="ECO:0000256" key="3">
    <source>
        <dbReference type="ARBA" id="ARBA00022741"/>
    </source>
</evidence>
<dbReference type="InterPro" id="IPR007696">
    <property type="entry name" value="DNA_mismatch_repair_MutS_core"/>
</dbReference>
<organism evidence="12 14">
    <name type="scientific">Treponema phagedenis</name>
    <dbReference type="NCBI Taxonomy" id="162"/>
    <lineage>
        <taxon>Bacteria</taxon>
        <taxon>Pseudomonadati</taxon>
        <taxon>Spirochaetota</taxon>
        <taxon>Spirochaetia</taxon>
        <taxon>Spirochaetales</taxon>
        <taxon>Treponemataceae</taxon>
        <taxon>Treponema</taxon>
    </lineage>
</organism>
<dbReference type="PANTHER" id="PTHR11361:SF34">
    <property type="entry name" value="DNA MISMATCH REPAIR PROTEIN MSH1, MITOCHONDRIAL"/>
    <property type="match status" value="1"/>
</dbReference>
<dbReference type="CDD" id="cd03284">
    <property type="entry name" value="ABC_MutS1"/>
    <property type="match status" value="1"/>
</dbReference>
<dbReference type="Pfam" id="PF00488">
    <property type="entry name" value="MutS_V"/>
    <property type="match status" value="1"/>
</dbReference>
<keyword evidence="5 9" id="KW-0067">ATP-binding</keyword>
<gene>
    <name evidence="9 12" type="primary">mutS</name>
    <name evidence="13" type="ORF">FUT82_11220</name>
    <name evidence="12" type="ORF">TPHV1_10304</name>
</gene>
<reference evidence="13 15" key="3">
    <citation type="submission" date="2019-08" db="EMBL/GenBank/DDBJ databases">
        <authorList>
            <person name="Kuhnert P."/>
        </authorList>
    </citation>
    <scope>NUCLEOTIDE SEQUENCE [LARGE SCALE GENOMIC DNA]</scope>
    <source>
        <strain evidence="13 15">B36.5</strain>
    </source>
</reference>
<dbReference type="GO" id="GO:0140664">
    <property type="term" value="F:ATP-dependent DNA damage sensor activity"/>
    <property type="evidence" value="ECO:0007669"/>
    <property type="project" value="InterPro"/>
</dbReference>
<evidence type="ECO:0000256" key="10">
    <source>
        <dbReference type="RuleBase" id="RU003756"/>
    </source>
</evidence>
<accession>A0A0B7GVD8</accession>
<evidence type="ECO:0000256" key="8">
    <source>
        <dbReference type="ARBA" id="ARBA00024647"/>
    </source>
</evidence>
<dbReference type="InterPro" id="IPR000432">
    <property type="entry name" value="DNA_mismatch_repair_MutS_C"/>
</dbReference>
<dbReference type="HAMAP" id="MF_00096">
    <property type="entry name" value="MutS"/>
    <property type="match status" value="1"/>
</dbReference>
<evidence type="ECO:0000256" key="1">
    <source>
        <dbReference type="ARBA" id="ARBA00006271"/>
    </source>
</evidence>
<dbReference type="Pfam" id="PF01624">
    <property type="entry name" value="MutS_I"/>
    <property type="match status" value="1"/>
</dbReference>
<dbReference type="Pfam" id="PF05190">
    <property type="entry name" value="MutS_IV"/>
    <property type="match status" value="1"/>
</dbReference>
<dbReference type="GO" id="GO:0006298">
    <property type="term" value="P:mismatch repair"/>
    <property type="evidence" value="ECO:0007669"/>
    <property type="project" value="UniProtKB-UniRule"/>
</dbReference>
<dbReference type="Pfam" id="PF05188">
    <property type="entry name" value="MutS_II"/>
    <property type="match status" value="1"/>
</dbReference>
<keyword evidence="3 9" id="KW-0547">Nucleotide-binding</keyword>
<dbReference type="NCBIfam" id="NF003810">
    <property type="entry name" value="PRK05399.1"/>
    <property type="match status" value="1"/>
</dbReference>
<reference evidence="12" key="2">
    <citation type="submission" date="2015-01" db="EMBL/GenBank/DDBJ databases">
        <authorList>
            <person name="Xiang T."/>
            <person name="Song Y."/>
            <person name="Huang L."/>
            <person name="Wang B."/>
            <person name="Wu P."/>
        </authorList>
    </citation>
    <scope>NUCLEOTIDE SEQUENCE [LARGE SCALE GENOMIC DNA]</scope>
    <source>
        <strain evidence="12">V1</strain>
    </source>
</reference>
<dbReference type="SUPFAM" id="SSF55271">
    <property type="entry name" value="DNA repair protein MutS, domain I"/>
    <property type="match status" value="1"/>
</dbReference>
<evidence type="ECO:0000256" key="5">
    <source>
        <dbReference type="ARBA" id="ARBA00022840"/>
    </source>
</evidence>
<evidence type="ECO:0000256" key="7">
    <source>
        <dbReference type="ARBA" id="ARBA00023204"/>
    </source>
</evidence>
<dbReference type="PROSITE" id="PS00486">
    <property type="entry name" value="DNA_MISMATCH_REPAIR_2"/>
    <property type="match status" value="1"/>
</dbReference>
<dbReference type="AlphaFoldDB" id="A0A0B7GVD8"/>
<dbReference type="InterPro" id="IPR016151">
    <property type="entry name" value="DNA_mismatch_repair_MutS_N"/>
</dbReference>
<dbReference type="NCBIfam" id="TIGR01070">
    <property type="entry name" value="mutS1"/>
    <property type="match status" value="1"/>
</dbReference>
<dbReference type="InterPro" id="IPR027417">
    <property type="entry name" value="P-loop_NTPase"/>
</dbReference>
<evidence type="ECO:0000256" key="9">
    <source>
        <dbReference type="HAMAP-Rule" id="MF_00096"/>
    </source>
</evidence>
<dbReference type="Pfam" id="PF05192">
    <property type="entry name" value="MutS_III"/>
    <property type="match status" value="1"/>
</dbReference>
<dbReference type="InterPro" id="IPR036187">
    <property type="entry name" value="DNA_mismatch_repair_MutS_sf"/>
</dbReference>
<name>A0A0B7GVD8_TREPH</name>
<keyword evidence="7 9" id="KW-0234">DNA repair</keyword>
<dbReference type="PANTHER" id="PTHR11361">
    <property type="entry name" value="DNA MISMATCH REPAIR PROTEIN MUTS FAMILY MEMBER"/>
    <property type="match status" value="1"/>
</dbReference>
<feature type="domain" description="DNA mismatch repair proteins mutS family" evidence="11">
    <location>
        <begin position="707"/>
        <end position="723"/>
    </location>
</feature>
<dbReference type="OrthoDB" id="9802448at2"/>
<evidence type="ECO:0000313" key="14">
    <source>
        <dbReference type="Proteomes" id="UP000042527"/>
    </source>
</evidence>
<keyword evidence="14" id="KW-1185">Reference proteome</keyword>
<dbReference type="SUPFAM" id="SSF52540">
    <property type="entry name" value="P-loop containing nucleoside triphosphate hydrolases"/>
    <property type="match status" value="1"/>
</dbReference>
<protein>
    <recommendedName>
        <fullName evidence="2 9">DNA mismatch repair protein MutS</fullName>
    </recommendedName>
</protein>
<evidence type="ECO:0000313" key="12">
    <source>
        <dbReference type="EMBL" id="CEM60636.1"/>
    </source>
</evidence>
<dbReference type="InterPro" id="IPR007860">
    <property type="entry name" value="DNA_mmatch_repair_MutS_con_dom"/>
</dbReference>
<dbReference type="Gene3D" id="3.40.50.300">
    <property type="entry name" value="P-loop containing nucleotide triphosphate hydrolases"/>
    <property type="match status" value="1"/>
</dbReference>
<feature type="binding site" evidence="9">
    <location>
        <begin position="633"/>
        <end position="640"/>
    </location>
    <ligand>
        <name>ATP</name>
        <dbReference type="ChEBI" id="CHEBI:30616"/>
    </ligand>
</feature>
<evidence type="ECO:0000313" key="13">
    <source>
        <dbReference type="EMBL" id="QEJ98509.1"/>
    </source>
</evidence>
<dbReference type="GeneID" id="57753749"/>
<dbReference type="GO" id="GO:0030983">
    <property type="term" value="F:mismatched DNA binding"/>
    <property type="evidence" value="ECO:0007669"/>
    <property type="project" value="InterPro"/>
</dbReference>
<dbReference type="GO" id="GO:0003684">
    <property type="term" value="F:damaged DNA binding"/>
    <property type="evidence" value="ECO:0007669"/>
    <property type="project" value="UniProtKB-UniRule"/>
</dbReference>
<dbReference type="GO" id="GO:0005829">
    <property type="term" value="C:cytosol"/>
    <property type="evidence" value="ECO:0007669"/>
    <property type="project" value="TreeGrafter"/>
</dbReference>
<dbReference type="InterPro" id="IPR007861">
    <property type="entry name" value="DNA_mismatch_repair_MutS_clamp"/>
</dbReference>
<dbReference type="Proteomes" id="UP000042527">
    <property type="component" value="Unassembled WGS sequence"/>
</dbReference>
<dbReference type="Gene3D" id="3.40.1170.10">
    <property type="entry name" value="DNA repair protein MutS, domain I"/>
    <property type="match status" value="1"/>
</dbReference>
<evidence type="ECO:0000256" key="4">
    <source>
        <dbReference type="ARBA" id="ARBA00022763"/>
    </source>
</evidence>